<proteinExistence type="predicted"/>
<dbReference type="Proteomes" id="UP000659654">
    <property type="component" value="Unassembled WGS sequence"/>
</dbReference>
<evidence type="ECO:0000256" key="1">
    <source>
        <dbReference type="SAM" id="MobiDB-lite"/>
    </source>
</evidence>
<accession>A0A1I7SCJ1</accession>
<evidence type="ECO:0000313" key="2">
    <source>
        <dbReference type="EMBL" id="CAD5214054.1"/>
    </source>
</evidence>
<dbReference type="EMBL" id="CAJFDI010000002">
    <property type="protein sequence ID" value="CAD5214054.1"/>
    <property type="molecule type" value="Genomic_DNA"/>
</dbReference>
<dbReference type="EMBL" id="CAJFCV020000002">
    <property type="protein sequence ID" value="CAG9094011.1"/>
    <property type="molecule type" value="Genomic_DNA"/>
</dbReference>
<feature type="region of interest" description="Disordered" evidence="1">
    <location>
        <begin position="1"/>
        <end position="36"/>
    </location>
</feature>
<dbReference type="AlphaFoldDB" id="A0A1I7SCJ1"/>
<organism evidence="4 6">
    <name type="scientific">Bursaphelenchus xylophilus</name>
    <name type="common">Pinewood nematode worm</name>
    <name type="synonym">Aphelenchoides xylophilus</name>
    <dbReference type="NCBI Taxonomy" id="6326"/>
    <lineage>
        <taxon>Eukaryota</taxon>
        <taxon>Metazoa</taxon>
        <taxon>Ecdysozoa</taxon>
        <taxon>Nematoda</taxon>
        <taxon>Chromadorea</taxon>
        <taxon>Rhabditida</taxon>
        <taxon>Tylenchina</taxon>
        <taxon>Tylenchomorpha</taxon>
        <taxon>Aphelenchoidea</taxon>
        <taxon>Aphelenchoididae</taxon>
        <taxon>Bursaphelenchus</taxon>
    </lineage>
</organism>
<dbReference type="Proteomes" id="UP000582659">
    <property type="component" value="Unassembled WGS sequence"/>
</dbReference>
<reference evidence="3" key="2">
    <citation type="submission" date="2020-08" db="EMBL/GenBank/DDBJ databases">
        <authorList>
            <person name="Kikuchi T."/>
        </authorList>
    </citation>
    <scope>NUCLEOTIDE SEQUENCE</scope>
    <source>
        <strain evidence="2">Ka4C1</strain>
    </source>
</reference>
<keyword evidence="5" id="KW-1185">Reference proteome</keyword>
<dbReference type="WBParaSite" id="BXY_1074300.1">
    <property type="protein sequence ID" value="BXY_1074300.1"/>
    <property type="gene ID" value="BXY_1074300"/>
</dbReference>
<evidence type="ECO:0000313" key="4">
    <source>
        <dbReference type="Proteomes" id="UP000095284"/>
    </source>
</evidence>
<evidence type="ECO:0000313" key="6">
    <source>
        <dbReference type="WBParaSite" id="BXY_1074300.1"/>
    </source>
</evidence>
<gene>
    <name evidence="2" type="ORF">BXYJ_LOCUS3338</name>
</gene>
<feature type="compositionally biased region" description="Basic and acidic residues" evidence="1">
    <location>
        <begin position="1"/>
        <end position="17"/>
    </location>
</feature>
<evidence type="ECO:0000313" key="5">
    <source>
        <dbReference type="Proteomes" id="UP000659654"/>
    </source>
</evidence>
<evidence type="ECO:0000313" key="3">
    <source>
        <dbReference type="EMBL" id="CAG9094011.1"/>
    </source>
</evidence>
<dbReference type="Proteomes" id="UP000095284">
    <property type="component" value="Unplaced"/>
</dbReference>
<feature type="compositionally biased region" description="Low complexity" evidence="1">
    <location>
        <begin position="22"/>
        <end position="36"/>
    </location>
</feature>
<reference evidence="6" key="1">
    <citation type="submission" date="2016-11" db="UniProtKB">
        <authorList>
            <consortium name="WormBaseParasite"/>
        </authorList>
    </citation>
    <scope>IDENTIFICATION</scope>
</reference>
<sequence length="370" mass="42504">MSSLPEHEENKVEKNTEDSYCSDFTQSSSDTDSSSASDYEYGETFVYEISETAARFIRKNFGSEVDYHLTRDDEKWTCELITTPDNEEFHNLVFADLDATLNTWPFGMLAKKLAKETEEAFQTLFMDNVDRLLMIIEFCNLFENNASSSLEEVEALLDDETKIKALELHLREALELQDYLELDVQGFVEQLKTLYQEEDRWRKAGPFLAEKQTARLVPFLVAAALDLDKSDVLSLRLVSKEFKEKVDYSLVDNMYVQSRFYKNNFGIVESNDTRFVKIANLLTGKSILHCDKNTAKKLSPIVSISSDNDLSYLYQSEAGEELALALKQTPESSFIGPLEHDVSGEKWRLIQGTLKHEAFEEIFRKIIQLE</sequence>
<protein>
    <submittedName>
        <fullName evidence="2">(pine wood nematode) hypothetical protein</fullName>
    </submittedName>
</protein>
<name>A0A1I7SCJ1_BURXY</name>